<reference evidence="6" key="1">
    <citation type="journal article" date="2014" name="Front. Microbiol.">
        <title>High frequency of phylogenetically diverse reductive dehalogenase-homologous genes in deep subseafloor sedimentary metagenomes.</title>
        <authorList>
            <person name="Kawai M."/>
            <person name="Futagami T."/>
            <person name="Toyoda A."/>
            <person name="Takaki Y."/>
            <person name="Nishi S."/>
            <person name="Hori S."/>
            <person name="Arai W."/>
            <person name="Tsubouchi T."/>
            <person name="Morono Y."/>
            <person name="Uchiyama I."/>
            <person name="Ito T."/>
            <person name="Fujiyama A."/>
            <person name="Inagaki F."/>
            <person name="Takami H."/>
        </authorList>
    </citation>
    <scope>NUCLEOTIDE SEQUENCE</scope>
    <source>
        <strain evidence="6">Expedition CK06-06</strain>
    </source>
</reference>
<dbReference type="EMBL" id="BARW01006452">
    <property type="protein sequence ID" value="GAI76052.1"/>
    <property type="molecule type" value="Genomic_DNA"/>
</dbReference>
<dbReference type="InterPro" id="IPR003593">
    <property type="entry name" value="AAA+_ATPase"/>
</dbReference>
<dbReference type="GO" id="GO:0043190">
    <property type="term" value="C:ATP-binding cassette (ABC) transporter complex"/>
    <property type="evidence" value="ECO:0007669"/>
    <property type="project" value="TreeGrafter"/>
</dbReference>
<keyword evidence="4" id="KW-0067">ATP-binding</keyword>
<dbReference type="PANTHER" id="PTHR43553">
    <property type="entry name" value="HEAVY METAL TRANSPORTER"/>
    <property type="match status" value="1"/>
</dbReference>
<dbReference type="GO" id="GO:0016887">
    <property type="term" value="F:ATP hydrolysis activity"/>
    <property type="evidence" value="ECO:0007669"/>
    <property type="project" value="InterPro"/>
</dbReference>
<dbReference type="Pfam" id="PF00005">
    <property type="entry name" value="ABC_tran"/>
    <property type="match status" value="1"/>
</dbReference>
<evidence type="ECO:0000259" key="5">
    <source>
        <dbReference type="PROSITE" id="PS50893"/>
    </source>
</evidence>
<dbReference type="PROSITE" id="PS50893">
    <property type="entry name" value="ABC_TRANSPORTER_2"/>
    <property type="match status" value="1"/>
</dbReference>
<dbReference type="InterPro" id="IPR017871">
    <property type="entry name" value="ABC_transporter-like_CS"/>
</dbReference>
<dbReference type="SUPFAM" id="SSF52540">
    <property type="entry name" value="P-loop containing nucleoside triphosphate hydrolases"/>
    <property type="match status" value="1"/>
</dbReference>
<dbReference type="GO" id="GO:0042626">
    <property type="term" value="F:ATPase-coupled transmembrane transporter activity"/>
    <property type="evidence" value="ECO:0007669"/>
    <property type="project" value="TreeGrafter"/>
</dbReference>
<protein>
    <recommendedName>
        <fullName evidence="5">ABC transporter domain-containing protein</fullName>
    </recommendedName>
</protein>
<dbReference type="Gene3D" id="3.40.50.300">
    <property type="entry name" value="P-loop containing nucleotide triphosphate hydrolases"/>
    <property type="match status" value="1"/>
</dbReference>
<dbReference type="InterPro" id="IPR027417">
    <property type="entry name" value="P-loop_NTPase"/>
</dbReference>
<feature type="domain" description="ABC transporter" evidence="5">
    <location>
        <begin position="23"/>
        <end position="189"/>
    </location>
</feature>
<evidence type="ECO:0000256" key="4">
    <source>
        <dbReference type="ARBA" id="ARBA00022840"/>
    </source>
</evidence>
<evidence type="ECO:0000256" key="1">
    <source>
        <dbReference type="ARBA" id="ARBA00005417"/>
    </source>
</evidence>
<dbReference type="SMART" id="SM00382">
    <property type="entry name" value="AAA"/>
    <property type="match status" value="1"/>
</dbReference>
<name>X1R5P9_9ZZZZ</name>
<keyword evidence="2" id="KW-0813">Transport</keyword>
<dbReference type="AlphaFoldDB" id="X1R5P9"/>
<gene>
    <name evidence="6" type="ORF">S12H4_13549</name>
</gene>
<evidence type="ECO:0000313" key="6">
    <source>
        <dbReference type="EMBL" id="GAI76052.1"/>
    </source>
</evidence>
<feature type="non-terminal residue" evidence="6">
    <location>
        <position position="189"/>
    </location>
</feature>
<dbReference type="PANTHER" id="PTHR43553:SF24">
    <property type="entry name" value="ENERGY-COUPLING FACTOR TRANSPORTER ATP-BINDING PROTEIN ECFA1"/>
    <property type="match status" value="1"/>
</dbReference>
<evidence type="ECO:0000256" key="3">
    <source>
        <dbReference type="ARBA" id="ARBA00022741"/>
    </source>
</evidence>
<dbReference type="InterPro" id="IPR050095">
    <property type="entry name" value="ECF_ABC_transporter_ATP-bd"/>
</dbReference>
<comment type="caution">
    <text evidence="6">The sequence shown here is derived from an EMBL/GenBank/DDBJ whole genome shotgun (WGS) entry which is preliminary data.</text>
</comment>
<dbReference type="GO" id="GO:0005524">
    <property type="term" value="F:ATP binding"/>
    <property type="evidence" value="ECO:0007669"/>
    <property type="project" value="UniProtKB-KW"/>
</dbReference>
<keyword evidence="3" id="KW-0547">Nucleotide-binding</keyword>
<dbReference type="InterPro" id="IPR003439">
    <property type="entry name" value="ABC_transporter-like_ATP-bd"/>
</dbReference>
<proteinExistence type="inferred from homology"/>
<comment type="similarity">
    <text evidence="1">Belongs to the ABC transporter superfamily.</text>
</comment>
<dbReference type="PROSITE" id="PS00211">
    <property type="entry name" value="ABC_TRANSPORTER_1"/>
    <property type="match status" value="1"/>
</dbReference>
<accession>X1R5P9</accession>
<sequence length="189" mass="20909">MLGLRADWNLDLPPLPRAEKATLFVDRVSFGYEGISLFEDLSFKLWPGEILGIIGPNGGGKTTLLRLIARLEKPASGCIARDGDPGVGFIFQQPNQQIFERTVRRELEIDGLIDSEDLHRVLEEARLAGLENAPPLSLSLGEQRRLTFAIALSRNSNLLLLDEPFIGQDAKNVSWIISQLVAVRRHGTA</sequence>
<organism evidence="6">
    <name type="scientific">marine sediment metagenome</name>
    <dbReference type="NCBI Taxonomy" id="412755"/>
    <lineage>
        <taxon>unclassified sequences</taxon>
        <taxon>metagenomes</taxon>
        <taxon>ecological metagenomes</taxon>
    </lineage>
</organism>
<evidence type="ECO:0000256" key="2">
    <source>
        <dbReference type="ARBA" id="ARBA00022448"/>
    </source>
</evidence>